<name>A0ABV1KJF8_9PSEU</name>
<dbReference type="GO" id="GO:0008168">
    <property type="term" value="F:methyltransferase activity"/>
    <property type="evidence" value="ECO:0007669"/>
    <property type="project" value="UniProtKB-KW"/>
</dbReference>
<dbReference type="PANTHER" id="PTHR46648">
    <property type="entry name" value="HIT FAMILY PROTEIN 1"/>
    <property type="match status" value="1"/>
</dbReference>
<evidence type="ECO:0000313" key="3">
    <source>
        <dbReference type="EMBL" id="MEQ3554596.1"/>
    </source>
</evidence>
<dbReference type="GO" id="GO:0032259">
    <property type="term" value="P:methylation"/>
    <property type="evidence" value="ECO:0007669"/>
    <property type="project" value="UniProtKB-KW"/>
</dbReference>
<dbReference type="Pfam" id="PF01230">
    <property type="entry name" value="HIT"/>
    <property type="match status" value="1"/>
</dbReference>
<comment type="caution">
    <text evidence="3">The sequence shown here is derived from an EMBL/GenBank/DDBJ whole genome shotgun (WGS) entry which is preliminary data.</text>
</comment>
<keyword evidence="3" id="KW-0489">Methyltransferase</keyword>
<evidence type="ECO:0000259" key="2">
    <source>
        <dbReference type="PROSITE" id="PS51084"/>
    </source>
</evidence>
<keyword evidence="4" id="KW-1185">Reference proteome</keyword>
<dbReference type="EC" id="2.1.1.-" evidence="3"/>
<dbReference type="InterPro" id="IPR036265">
    <property type="entry name" value="HIT-like_sf"/>
</dbReference>
<dbReference type="PRINTS" id="PR00332">
    <property type="entry name" value="HISTRIAD"/>
</dbReference>
<reference evidence="3 4" key="1">
    <citation type="submission" date="2024-03" db="EMBL/GenBank/DDBJ databases">
        <title>Draft genome sequence of Pseudonocardia nematodicida JCM 31783.</title>
        <authorList>
            <person name="Butdee W."/>
            <person name="Duangmal K."/>
        </authorList>
    </citation>
    <scope>NUCLEOTIDE SEQUENCE [LARGE SCALE GENOMIC DNA]</scope>
    <source>
        <strain evidence="3 4">JCM 31783</strain>
    </source>
</reference>
<dbReference type="InterPro" id="IPR011146">
    <property type="entry name" value="HIT-like"/>
</dbReference>
<dbReference type="RefSeq" id="WP_349301666.1">
    <property type="nucleotide sequence ID" value="NZ_JBEDNQ010000015.1"/>
</dbReference>
<dbReference type="SUPFAM" id="SSF54197">
    <property type="entry name" value="HIT-like"/>
    <property type="match status" value="1"/>
</dbReference>
<protein>
    <submittedName>
        <fullName evidence="3">HIT family protein</fullName>
        <ecNumber evidence="3">2.1.1.-</ecNumber>
    </submittedName>
</protein>
<evidence type="ECO:0000256" key="1">
    <source>
        <dbReference type="PROSITE-ProRule" id="PRU00464"/>
    </source>
</evidence>
<accession>A0ABV1KJF8</accession>
<keyword evidence="3" id="KW-0808">Transferase</keyword>
<evidence type="ECO:0000313" key="4">
    <source>
        <dbReference type="Proteomes" id="UP001494902"/>
    </source>
</evidence>
<feature type="domain" description="HIT" evidence="2">
    <location>
        <begin position="4"/>
        <end position="112"/>
    </location>
</feature>
<dbReference type="PANTHER" id="PTHR46648:SF1">
    <property type="entry name" value="ADENOSINE 5'-MONOPHOSPHORAMIDASE HNT1"/>
    <property type="match status" value="1"/>
</dbReference>
<dbReference type="Gene3D" id="3.30.428.10">
    <property type="entry name" value="HIT-like"/>
    <property type="match status" value="1"/>
</dbReference>
<dbReference type="EMBL" id="JBEDNQ010000015">
    <property type="protein sequence ID" value="MEQ3554596.1"/>
    <property type="molecule type" value="Genomic_DNA"/>
</dbReference>
<dbReference type="Proteomes" id="UP001494902">
    <property type="component" value="Unassembled WGS sequence"/>
</dbReference>
<feature type="short sequence motif" description="Histidine triad motif" evidence="1">
    <location>
        <begin position="97"/>
        <end position="101"/>
    </location>
</feature>
<sequence length="140" mass="15352">MSCPFCDIVSGQLPASVVATTDRVLAFSDIHPVNPGHVLVVPAAHATGLEDLDPDVGAEMFRVAHRVAGALRRTDLRCEGVNLFLSDGEAAFQEVFHVHLHVIPRYRGDRFRLSSGRSRKPTARADLDDVAERIRERLGS</sequence>
<dbReference type="InterPro" id="IPR001310">
    <property type="entry name" value="Histidine_triad_HIT"/>
</dbReference>
<organism evidence="3 4">
    <name type="scientific">Pseudonocardia nematodicida</name>
    <dbReference type="NCBI Taxonomy" id="1206997"/>
    <lineage>
        <taxon>Bacteria</taxon>
        <taxon>Bacillati</taxon>
        <taxon>Actinomycetota</taxon>
        <taxon>Actinomycetes</taxon>
        <taxon>Pseudonocardiales</taxon>
        <taxon>Pseudonocardiaceae</taxon>
        <taxon>Pseudonocardia</taxon>
    </lineage>
</organism>
<proteinExistence type="predicted"/>
<dbReference type="PROSITE" id="PS51084">
    <property type="entry name" value="HIT_2"/>
    <property type="match status" value="1"/>
</dbReference>
<gene>
    <name evidence="3" type="ORF">WIS52_29355</name>
</gene>